<feature type="domain" description="NACHT" evidence="4">
    <location>
        <begin position="624"/>
        <end position="747"/>
    </location>
</feature>
<dbReference type="PROSITE" id="PS50837">
    <property type="entry name" value="NACHT"/>
    <property type="match status" value="1"/>
</dbReference>
<evidence type="ECO:0000259" key="4">
    <source>
        <dbReference type="PROSITE" id="PS50837"/>
    </source>
</evidence>
<feature type="region of interest" description="Disordered" evidence="1">
    <location>
        <begin position="505"/>
        <end position="525"/>
    </location>
</feature>
<dbReference type="PANTHER" id="PTHR46312">
    <property type="entry name" value="NACHT DOMAIN-CONTAINING PROTEIN"/>
    <property type="match status" value="1"/>
</dbReference>
<keyword evidence="2" id="KW-0812">Transmembrane</keyword>
<dbReference type="InterPro" id="IPR027417">
    <property type="entry name" value="P-loop_NTPase"/>
</dbReference>
<evidence type="ECO:0000256" key="1">
    <source>
        <dbReference type="SAM" id="MobiDB-lite"/>
    </source>
</evidence>
<feature type="transmembrane region" description="Helical" evidence="2">
    <location>
        <begin position="469"/>
        <end position="493"/>
    </location>
</feature>
<dbReference type="SUPFAM" id="SSF48726">
    <property type="entry name" value="Immunoglobulin"/>
    <property type="match status" value="2"/>
</dbReference>
<accession>A0A9Q1CE64</accession>
<dbReference type="Proteomes" id="UP001152320">
    <property type="component" value="Chromosome 4"/>
</dbReference>
<sequence length="1221" mass="140717">MMNEMLVNAAILILCISIQDAATDSGGCDSPQYIKIGTTGKIKCSFPDDVYGVFWYNSTDPFQDSVILIFEDSIIKGPGFLSGEFDISHGGSLIVQNVSMRHEGTYTAVRLLTPSSKTRSYAVDVVVIAITFRNFPVIQNCNSSELCYQILDEKSQLSCTVVDSRRTIPLYWMVRTINGDRNVSSNLSVKNERHAFFTSLVTTTDFFYTPLLTLLVCKAESPPTLLEKNESLVLVQNERVPTAEQYVEYIEINSRLELRCTDKNISYLVWQRMQPSDGLYYNILYVVFVGSYSSHNDVEGYQFKNDSSLVVDAVGVHHEGVYRCISGNGLEDDMKVYNVAVFVSARLVVDGCRDQQYCVLEGNAEGSLTCMLKRVRPQVELDFTEIFQESSDQIEFFNKTLNVKDNGDTFDVFLRSGYRYKGLAKTKLTIECKVIGTNVTKLQLSRIFDLWFVHGVIAPTGETPTTNKYHWWVILAAVAAILLVLVICGFFIIKAYRYTRRSRHHKPFSSETPVPTFERKEGNNTGLSDRGFSSEEIMPLVPQKDQIVAKKDQFISELKAKYQDLCEVVQPIPFIRDRLYCVDRVFVEGGIEYLVAKNKIGEEGRWEKLDTYQNILTDDRVKSKRLIIEGDPGYGKSSLTLQLAYDWCNGTNISLKNIDILIILRLRQLGGVTSIYRAIRMFLLPKDTQLSEKEIEMILCHSSSTLVVLDGYDEYPDKDDDTDRDVISIIARNMFQQFEVILTTRSSYLPINYPAPTKRLKLTGFDDKARDQYIRKAVVGNDTDAVDKIKQRLQKNDILQYVCQVPLFFVMFAHMSHESEHFQQLDSVTKFFRYMISCFHSHMKNKMKDENVTKFELFETDHRKLDIIAFERLSAKDHKTVWRKEDLCNRLGKDFYDQYVRVGILLEEEVLDISDSPGSPEHIQYKTEVRFYHKIFCEWYAAHYLSSCFSRDDVGAQPLEQSEKTYLDDYGHFHHEPKIILDKGLNYLDYLDPFEHEYVYLFTCGLSSEPASKGIIRYLQAKKETRQFVILCLFEQKGNFDDIVEYVEYICKEGFAIRNDHSLLLQRSTIQLMKISSSHKLPISSITLKNCYGAVDLISKCIRLKSSLSLSVLHNLKAIEIWESGTIMEEDEFANIVCFAAMCKGLQDLTLSRCVVPQFNKLTLKTKDILRARKVNVYWWPTRRYRLNLYSFLWEDMERCLVITDEEYQSEVEWCTTLLES</sequence>
<proteinExistence type="predicted"/>
<dbReference type="InterPro" id="IPR036179">
    <property type="entry name" value="Ig-like_dom_sf"/>
</dbReference>
<dbReference type="SUPFAM" id="SSF52540">
    <property type="entry name" value="P-loop containing nucleoside triphosphate hydrolases"/>
    <property type="match status" value="1"/>
</dbReference>
<evidence type="ECO:0000256" key="2">
    <source>
        <dbReference type="SAM" id="Phobius"/>
    </source>
</evidence>
<dbReference type="EMBL" id="JAIZAY010000004">
    <property type="protein sequence ID" value="KAJ8043432.1"/>
    <property type="molecule type" value="Genomic_DNA"/>
</dbReference>
<feature type="chain" id="PRO_5040465258" evidence="3">
    <location>
        <begin position="24"/>
        <end position="1221"/>
    </location>
</feature>
<dbReference type="InterPro" id="IPR003599">
    <property type="entry name" value="Ig_sub"/>
</dbReference>
<gene>
    <name evidence="5" type="ORF">HOLleu_10512</name>
</gene>
<dbReference type="Gene3D" id="3.40.50.300">
    <property type="entry name" value="P-loop containing nucleotide triphosphate hydrolases"/>
    <property type="match status" value="1"/>
</dbReference>
<dbReference type="Pfam" id="PF05729">
    <property type="entry name" value="NACHT"/>
    <property type="match status" value="1"/>
</dbReference>
<reference evidence="5" key="1">
    <citation type="submission" date="2021-10" db="EMBL/GenBank/DDBJ databases">
        <title>Tropical sea cucumber genome reveals ecological adaptation and Cuvierian tubules defense mechanism.</title>
        <authorList>
            <person name="Chen T."/>
        </authorList>
    </citation>
    <scope>NUCLEOTIDE SEQUENCE</scope>
    <source>
        <strain evidence="5">Nanhai2018</strain>
        <tissue evidence="5">Muscle</tissue>
    </source>
</reference>
<comment type="caution">
    <text evidence="5">The sequence shown here is derived from an EMBL/GenBank/DDBJ whole genome shotgun (WGS) entry which is preliminary data.</text>
</comment>
<dbReference type="SMART" id="SM00409">
    <property type="entry name" value="IG"/>
    <property type="match status" value="2"/>
</dbReference>
<evidence type="ECO:0000313" key="5">
    <source>
        <dbReference type="EMBL" id="KAJ8043432.1"/>
    </source>
</evidence>
<feature type="transmembrane region" description="Helical" evidence="2">
    <location>
        <begin position="798"/>
        <end position="815"/>
    </location>
</feature>
<evidence type="ECO:0000256" key="3">
    <source>
        <dbReference type="SAM" id="SignalP"/>
    </source>
</evidence>
<dbReference type="AlphaFoldDB" id="A0A9Q1CE64"/>
<name>A0A9Q1CE64_HOLLE</name>
<organism evidence="5 6">
    <name type="scientific">Holothuria leucospilota</name>
    <name type="common">Black long sea cucumber</name>
    <name type="synonym">Mertensiothuria leucospilota</name>
    <dbReference type="NCBI Taxonomy" id="206669"/>
    <lineage>
        <taxon>Eukaryota</taxon>
        <taxon>Metazoa</taxon>
        <taxon>Echinodermata</taxon>
        <taxon>Eleutherozoa</taxon>
        <taxon>Echinozoa</taxon>
        <taxon>Holothuroidea</taxon>
        <taxon>Aspidochirotacea</taxon>
        <taxon>Aspidochirotida</taxon>
        <taxon>Holothuriidae</taxon>
        <taxon>Holothuria</taxon>
    </lineage>
</organism>
<keyword evidence="2" id="KW-0472">Membrane</keyword>
<dbReference type="InterPro" id="IPR007111">
    <property type="entry name" value="NACHT_NTPase"/>
</dbReference>
<feature type="signal peptide" evidence="3">
    <location>
        <begin position="1"/>
        <end position="23"/>
    </location>
</feature>
<keyword evidence="6" id="KW-1185">Reference proteome</keyword>
<keyword evidence="2" id="KW-1133">Transmembrane helix</keyword>
<dbReference type="OrthoDB" id="427518at2759"/>
<evidence type="ECO:0000313" key="6">
    <source>
        <dbReference type="Proteomes" id="UP001152320"/>
    </source>
</evidence>
<protein>
    <submittedName>
        <fullName evidence="5">NLR family CARD domain-containing protein 4</fullName>
    </submittedName>
</protein>
<keyword evidence="3" id="KW-0732">Signal</keyword>
<dbReference type="PANTHER" id="PTHR46312:SF2">
    <property type="entry name" value="NUCLEOTIDE-BINDING OLIGOMERIZATION DOMAIN-CONTAINING PROTEIN 2-LIKE"/>
    <property type="match status" value="1"/>
</dbReference>